<comment type="caution">
    <text evidence="1">The sequence shown here is derived from an EMBL/GenBank/DDBJ whole genome shotgun (WGS) entry which is preliminary data.</text>
</comment>
<evidence type="ECO:0000313" key="1">
    <source>
        <dbReference type="EMBL" id="GIJ15550.1"/>
    </source>
</evidence>
<dbReference type="Proteomes" id="UP000647860">
    <property type="component" value="Unassembled WGS sequence"/>
</dbReference>
<reference evidence="1 2" key="1">
    <citation type="submission" date="2021-01" db="EMBL/GenBank/DDBJ databases">
        <title>Whole genome shotgun sequence of Verrucosispora gifhornensis NBRC 16317.</title>
        <authorList>
            <person name="Komaki H."/>
            <person name="Tamura T."/>
        </authorList>
    </citation>
    <scope>NUCLEOTIDE SEQUENCE [LARGE SCALE GENOMIC DNA]</scope>
    <source>
        <strain evidence="1 2">NBRC 16317</strain>
    </source>
</reference>
<evidence type="ECO:0000313" key="2">
    <source>
        <dbReference type="Proteomes" id="UP000647860"/>
    </source>
</evidence>
<dbReference type="SUPFAM" id="SSF55961">
    <property type="entry name" value="Bet v1-like"/>
    <property type="match status" value="1"/>
</dbReference>
<keyword evidence="2" id="KW-1185">Reference proteome</keyword>
<evidence type="ECO:0008006" key="3">
    <source>
        <dbReference type="Google" id="ProtNLM"/>
    </source>
</evidence>
<name>A0ABQ4IC96_9ACTN</name>
<gene>
    <name evidence="1" type="ORF">Vgi01_22340</name>
</gene>
<protein>
    <recommendedName>
        <fullName evidence="3">Polyketide cyclase / dehydrase and lipid transport</fullName>
    </recommendedName>
</protein>
<dbReference type="EMBL" id="BOPA01000016">
    <property type="protein sequence ID" value="GIJ15550.1"/>
    <property type="molecule type" value="Genomic_DNA"/>
</dbReference>
<sequence>MGTIHHEATLTVPADVAWDFLDRYTRAEVHVFSACVSERRKDDHRVVTLIDGTELWERNVTVDPQRKRAVYAIPGFPGAEHHQAEMRVLTDDDGTATLLWTTDILPHELATHLSDTYAVMFSELLTAVNSHRP</sequence>
<dbReference type="RefSeq" id="WP_204290955.1">
    <property type="nucleotide sequence ID" value="NZ_BAAAGZ010000005.1"/>
</dbReference>
<dbReference type="InterPro" id="IPR023393">
    <property type="entry name" value="START-like_dom_sf"/>
</dbReference>
<dbReference type="Gene3D" id="3.30.530.20">
    <property type="match status" value="1"/>
</dbReference>
<proteinExistence type="predicted"/>
<accession>A0ABQ4IC96</accession>
<organism evidence="1 2">
    <name type="scientific">Micromonospora gifhornensis</name>
    <dbReference type="NCBI Taxonomy" id="84594"/>
    <lineage>
        <taxon>Bacteria</taxon>
        <taxon>Bacillati</taxon>
        <taxon>Actinomycetota</taxon>
        <taxon>Actinomycetes</taxon>
        <taxon>Micromonosporales</taxon>
        <taxon>Micromonosporaceae</taxon>
        <taxon>Micromonospora</taxon>
    </lineage>
</organism>